<dbReference type="Pfam" id="PF18075">
    <property type="entry name" value="FtsX_ECD"/>
    <property type="match status" value="1"/>
</dbReference>
<dbReference type="PANTHER" id="PTHR47755:SF1">
    <property type="entry name" value="CELL DIVISION PROTEIN FTSX"/>
    <property type="match status" value="1"/>
</dbReference>
<dbReference type="EMBL" id="BLPG01000001">
    <property type="protein sequence ID" value="GFJ95409.1"/>
    <property type="molecule type" value="Genomic_DNA"/>
</dbReference>
<organism evidence="3 4">
    <name type="scientific">Phytohabitans rumicis</name>
    <dbReference type="NCBI Taxonomy" id="1076125"/>
    <lineage>
        <taxon>Bacteria</taxon>
        <taxon>Bacillati</taxon>
        <taxon>Actinomycetota</taxon>
        <taxon>Actinomycetes</taxon>
        <taxon>Micromonosporales</taxon>
        <taxon>Micromonosporaceae</taxon>
    </lineage>
</organism>
<dbReference type="PANTHER" id="PTHR47755">
    <property type="entry name" value="CELL DIVISION PROTEIN FTSX"/>
    <property type="match status" value="1"/>
</dbReference>
<gene>
    <name evidence="3" type="ORF">Prum_090510</name>
</gene>
<evidence type="ECO:0000313" key="3">
    <source>
        <dbReference type="EMBL" id="GFJ95409.1"/>
    </source>
</evidence>
<name>A0A6V8LL86_9ACTN</name>
<feature type="domain" description="FtsX extracellular" evidence="2">
    <location>
        <begin position="88"/>
        <end position="179"/>
    </location>
</feature>
<protein>
    <recommendedName>
        <fullName evidence="2">FtsX extracellular domain-containing protein</fullName>
    </recommendedName>
</protein>
<dbReference type="GO" id="GO:0051301">
    <property type="term" value="P:cell division"/>
    <property type="evidence" value="ECO:0007669"/>
    <property type="project" value="InterPro"/>
</dbReference>
<dbReference type="RefSeq" id="WP_173082975.1">
    <property type="nucleotide sequence ID" value="NZ_BAABJB010000012.1"/>
</dbReference>
<accession>A0A6V8LL86</accession>
<keyword evidence="4" id="KW-1185">Reference proteome</keyword>
<dbReference type="Proteomes" id="UP000482960">
    <property type="component" value="Unassembled WGS sequence"/>
</dbReference>
<keyword evidence="1" id="KW-0812">Transmembrane</keyword>
<keyword evidence="1" id="KW-1133">Transmembrane helix</keyword>
<reference evidence="3 4" key="1">
    <citation type="submission" date="2020-03" db="EMBL/GenBank/DDBJ databases">
        <title>Whole genome shotgun sequence of Phytohabitans rumicis NBRC 108638.</title>
        <authorList>
            <person name="Komaki H."/>
            <person name="Tamura T."/>
        </authorList>
    </citation>
    <scope>NUCLEOTIDE SEQUENCE [LARGE SCALE GENOMIC DNA]</scope>
    <source>
        <strain evidence="3 4">NBRC 108638</strain>
    </source>
</reference>
<dbReference type="AlphaFoldDB" id="A0A6V8LL86"/>
<sequence>MDQDLRVLFERALSDEPVPPPGDLAREAMAFGRRRRRRRLLAGGVAGVVIALAAVVAVDVVTAPPSAPTAMSLASRSGCGQPVEVQDEIAVFLRQDVTDRQRADLDESLRSDPRVRQVRFETREATYEKFKETYRDAPDLLAAVKRGQIPESFRVTLAQPEQSLPMEEELQRRPGVEGVVRTVCDRLQGTEEGE</sequence>
<evidence type="ECO:0000256" key="1">
    <source>
        <dbReference type="SAM" id="Phobius"/>
    </source>
</evidence>
<reference evidence="3 4" key="2">
    <citation type="submission" date="2020-03" db="EMBL/GenBank/DDBJ databases">
        <authorList>
            <person name="Ichikawa N."/>
            <person name="Kimura A."/>
            <person name="Kitahashi Y."/>
            <person name="Uohara A."/>
        </authorList>
    </citation>
    <scope>NUCLEOTIDE SEQUENCE [LARGE SCALE GENOMIC DNA]</scope>
    <source>
        <strain evidence="3 4">NBRC 108638</strain>
    </source>
</reference>
<comment type="caution">
    <text evidence="3">The sequence shown here is derived from an EMBL/GenBank/DDBJ whole genome shotgun (WGS) entry which is preliminary data.</text>
</comment>
<dbReference type="InterPro" id="IPR004513">
    <property type="entry name" value="FtsX"/>
</dbReference>
<keyword evidence="1" id="KW-0472">Membrane</keyword>
<evidence type="ECO:0000259" key="2">
    <source>
        <dbReference type="Pfam" id="PF18075"/>
    </source>
</evidence>
<evidence type="ECO:0000313" key="4">
    <source>
        <dbReference type="Proteomes" id="UP000482960"/>
    </source>
</evidence>
<dbReference type="Gene3D" id="3.30.70.3040">
    <property type="match status" value="1"/>
</dbReference>
<proteinExistence type="predicted"/>
<dbReference type="InterPro" id="IPR040690">
    <property type="entry name" value="FtsX_ECD"/>
</dbReference>
<feature type="transmembrane region" description="Helical" evidence="1">
    <location>
        <begin position="40"/>
        <end position="61"/>
    </location>
</feature>
<dbReference type="GO" id="GO:0016020">
    <property type="term" value="C:membrane"/>
    <property type="evidence" value="ECO:0007669"/>
    <property type="project" value="InterPro"/>
</dbReference>